<comment type="caution">
    <text evidence="1">The sequence shown here is derived from an EMBL/GenBank/DDBJ whole genome shotgun (WGS) entry which is preliminary data.</text>
</comment>
<keyword evidence="2" id="KW-1185">Reference proteome</keyword>
<accession>A0A6S7INF0</accession>
<organism evidence="1 2">
    <name type="scientific">Paramuricea clavata</name>
    <name type="common">Red gorgonian</name>
    <name type="synonym">Violescent sea-whip</name>
    <dbReference type="NCBI Taxonomy" id="317549"/>
    <lineage>
        <taxon>Eukaryota</taxon>
        <taxon>Metazoa</taxon>
        <taxon>Cnidaria</taxon>
        <taxon>Anthozoa</taxon>
        <taxon>Octocorallia</taxon>
        <taxon>Malacalcyonacea</taxon>
        <taxon>Plexauridae</taxon>
        <taxon>Paramuricea</taxon>
    </lineage>
</organism>
<protein>
    <submittedName>
        <fullName evidence="1">Uncharacterized protein</fullName>
    </submittedName>
</protein>
<name>A0A6S7INF0_PARCT</name>
<dbReference type="AlphaFoldDB" id="A0A6S7INF0"/>
<reference evidence="1" key="1">
    <citation type="submission" date="2020-04" db="EMBL/GenBank/DDBJ databases">
        <authorList>
            <person name="Alioto T."/>
            <person name="Alioto T."/>
            <person name="Gomez Garrido J."/>
        </authorList>
    </citation>
    <scope>NUCLEOTIDE SEQUENCE</scope>
    <source>
        <strain evidence="1">A484AB</strain>
    </source>
</reference>
<evidence type="ECO:0000313" key="2">
    <source>
        <dbReference type="Proteomes" id="UP001152795"/>
    </source>
</evidence>
<gene>
    <name evidence="1" type="ORF">PACLA_8A080169</name>
</gene>
<sequence length="107" mass="11701">MSGTIRAGHLEIVVENVNVVKVYGDENLTTLLSQKFEEHFGNNIVVSTGRLILGPLATETNVTSGKAYLGAPLKMAVIRILENESFKVISMALNNEGCEKVMMYKEA</sequence>
<dbReference type="Proteomes" id="UP001152795">
    <property type="component" value="Unassembled WGS sequence"/>
</dbReference>
<proteinExistence type="predicted"/>
<dbReference type="EMBL" id="CACRXK020005769">
    <property type="protein sequence ID" value="CAB4007341.1"/>
    <property type="molecule type" value="Genomic_DNA"/>
</dbReference>
<evidence type="ECO:0000313" key="1">
    <source>
        <dbReference type="EMBL" id="CAB4007341.1"/>
    </source>
</evidence>